<comment type="caution">
    <text evidence="1">The sequence shown here is derived from an EMBL/GenBank/DDBJ whole genome shotgun (WGS) entry which is preliminary data.</text>
</comment>
<reference evidence="1" key="1">
    <citation type="submission" date="2021-06" db="EMBL/GenBank/DDBJ databases">
        <title>Parelaphostrongylus tenuis whole genome reference sequence.</title>
        <authorList>
            <person name="Garwood T.J."/>
            <person name="Larsen P.A."/>
            <person name="Fountain-Jones N.M."/>
            <person name="Garbe J.R."/>
            <person name="Macchietto M.G."/>
            <person name="Kania S.A."/>
            <person name="Gerhold R.W."/>
            <person name="Richards J.E."/>
            <person name="Wolf T.M."/>
        </authorList>
    </citation>
    <scope>NUCLEOTIDE SEQUENCE</scope>
    <source>
        <strain evidence="1">MNPRO001-30</strain>
        <tissue evidence="1">Meninges</tissue>
    </source>
</reference>
<name>A0AAD5MU10_PARTN</name>
<sequence length="85" mass="9810">MEEFLQVDFERADSFKFRKGGIFRNVNIFERMVYNVPCIIIAMAGNKHVRKCIGIAHSVLTMGLLVTRTINIVAFTWRTIFDIGK</sequence>
<proteinExistence type="predicted"/>
<organism evidence="1 2">
    <name type="scientific">Parelaphostrongylus tenuis</name>
    <name type="common">Meningeal worm</name>
    <dbReference type="NCBI Taxonomy" id="148309"/>
    <lineage>
        <taxon>Eukaryota</taxon>
        <taxon>Metazoa</taxon>
        <taxon>Ecdysozoa</taxon>
        <taxon>Nematoda</taxon>
        <taxon>Chromadorea</taxon>
        <taxon>Rhabditida</taxon>
        <taxon>Rhabditina</taxon>
        <taxon>Rhabditomorpha</taxon>
        <taxon>Strongyloidea</taxon>
        <taxon>Metastrongylidae</taxon>
        <taxon>Parelaphostrongylus</taxon>
    </lineage>
</organism>
<gene>
    <name evidence="1" type="ORF">KIN20_024780</name>
</gene>
<dbReference type="Proteomes" id="UP001196413">
    <property type="component" value="Unassembled WGS sequence"/>
</dbReference>
<protein>
    <submittedName>
        <fullName evidence="1">Uncharacterized protein</fullName>
    </submittedName>
</protein>
<dbReference type="EMBL" id="JAHQIW010005020">
    <property type="protein sequence ID" value="KAJ1364650.1"/>
    <property type="molecule type" value="Genomic_DNA"/>
</dbReference>
<evidence type="ECO:0000313" key="2">
    <source>
        <dbReference type="Proteomes" id="UP001196413"/>
    </source>
</evidence>
<evidence type="ECO:0000313" key="1">
    <source>
        <dbReference type="EMBL" id="KAJ1364650.1"/>
    </source>
</evidence>
<dbReference type="AlphaFoldDB" id="A0AAD5MU10"/>
<keyword evidence="2" id="KW-1185">Reference proteome</keyword>
<accession>A0AAD5MU10</accession>